<comment type="subcellular location">
    <subcellularLocation>
        <location evidence="2">Nucleus</location>
    </subcellularLocation>
</comment>
<feature type="region of interest" description="Disordered" evidence="3">
    <location>
        <begin position="285"/>
        <end position="335"/>
    </location>
</feature>
<keyword evidence="2" id="KW-0805">Transcription regulation</keyword>
<dbReference type="InterPro" id="IPR017956">
    <property type="entry name" value="AT_hook_DNA-bd_motif"/>
</dbReference>
<dbReference type="Gramene" id="LPERR06G11280.1">
    <property type="protein sequence ID" value="LPERR06G11280.1"/>
    <property type="gene ID" value="LPERR06G11280"/>
</dbReference>
<dbReference type="PANTHER" id="PTHR31500:SF48">
    <property type="entry name" value="AT-HOOK MOTIF NUCLEAR-LOCALIZED PROTEIN"/>
    <property type="match status" value="1"/>
</dbReference>
<dbReference type="STRING" id="77586.A0A0D9WPV3"/>
<keyword evidence="2" id="KW-0238">DNA-binding</keyword>
<dbReference type="Proteomes" id="UP000032180">
    <property type="component" value="Chromosome 6"/>
</dbReference>
<dbReference type="Pfam" id="PF02178">
    <property type="entry name" value="AT_hook"/>
    <property type="match status" value="2"/>
</dbReference>
<dbReference type="InterPro" id="IPR005175">
    <property type="entry name" value="PPC_dom"/>
</dbReference>
<dbReference type="GO" id="GO:0003680">
    <property type="term" value="F:minor groove of adenine-thymine-rich DNA binding"/>
    <property type="evidence" value="ECO:0007669"/>
    <property type="project" value="UniProtKB-UniRule"/>
</dbReference>
<reference evidence="5 6" key="1">
    <citation type="submission" date="2012-08" db="EMBL/GenBank/DDBJ databases">
        <title>Oryza genome evolution.</title>
        <authorList>
            <person name="Wing R.A."/>
        </authorList>
    </citation>
    <scope>NUCLEOTIDE SEQUENCE</scope>
</reference>
<dbReference type="GO" id="GO:0005634">
    <property type="term" value="C:nucleus"/>
    <property type="evidence" value="ECO:0007669"/>
    <property type="project" value="UniProtKB-SubCell"/>
</dbReference>
<sequence>MSAAASEAAAYGVGVTQPQPPHGVSGVHLAYTQEGTAVFKQTAPPPPPMYETPAPVRGNGEHKRKRGRPRKYAATTDLPLAVIPPSPPTSEPGAVQSPALPPGFPAGLAACQPAPPASERVLPHKKRGRPPGSGNKLQPRRRQNKTMMMSPASGGIGLKPNVITVQVGEDVVSKVMSFSQNGWAVCVLSANGAVSNVTLRQAGSSGATINYEGHFEILSLSGSYLLSESNGLSSRTGGLSVSLAGPDGRVLGGGVAGPLDAASPVQVVIGSFLADVKKGSNLAVKGGAPFPRVSTPSSRGTPSGSSGAAGSPQNQSASGSFNTSNQPALADFPWR</sequence>
<dbReference type="SMART" id="SM00384">
    <property type="entry name" value="AT_hook"/>
    <property type="match status" value="2"/>
</dbReference>
<comment type="function">
    <text evidence="1 2">Transcription factor that specifically binds AT-rich DNA sequences related to the nuclear matrix attachment regions (MARs).</text>
</comment>
<protein>
    <recommendedName>
        <fullName evidence="2">AT-hook motif nuclear-localized protein</fullName>
    </recommendedName>
</protein>
<dbReference type="HOGENOM" id="CLU_039808_7_0_1"/>
<evidence type="ECO:0000313" key="5">
    <source>
        <dbReference type="EnsemblPlants" id="LPERR06G11280.1"/>
    </source>
</evidence>
<accession>A0A0D9WPV3</accession>
<evidence type="ECO:0000256" key="2">
    <source>
        <dbReference type="RuleBase" id="RU367031"/>
    </source>
</evidence>
<dbReference type="Pfam" id="PF03479">
    <property type="entry name" value="PCC"/>
    <property type="match status" value="1"/>
</dbReference>
<dbReference type="Gene3D" id="3.30.1330.80">
    <property type="entry name" value="Hypothetical protein, similar to alpha- acetolactate decarboxylase, domain 2"/>
    <property type="match status" value="1"/>
</dbReference>
<dbReference type="AlphaFoldDB" id="A0A0D9WPV3"/>
<feature type="compositionally biased region" description="Low complexity" evidence="3">
    <location>
        <begin position="1"/>
        <end position="10"/>
    </location>
</feature>
<dbReference type="PROSITE" id="PS51742">
    <property type="entry name" value="PPC"/>
    <property type="match status" value="1"/>
</dbReference>
<name>A0A0D9WPV3_9ORYZ</name>
<feature type="region of interest" description="Disordered" evidence="3">
    <location>
        <begin position="1"/>
        <end position="155"/>
    </location>
</feature>
<keyword evidence="2" id="KW-0539">Nucleus</keyword>
<evidence type="ECO:0000256" key="1">
    <source>
        <dbReference type="ARBA" id="ARBA00003687"/>
    </source>
</evidence>
<reference evidence="6" key="2">
    <citation type="submission" date="2013-12" db="EMBL/GenBank/DDBJ databases">
        <authorList>
            <person name="Yu Y."/>
            <person name="Lee S."/>
            <person name="de Baynast K."/>
            <person name="Wissotski M."/>
            <person name="Liu L."/>
            <person name="Talag J."/>
            <person name="Goicoechea J."/>
            <person name="Angelova A."/>
            <person name="Jetty R."/>
            <person name="Kudrna D."/>
            <person name="Golser W."/>
            <person name="Rivera L."/>
            <person name="Zhang J."/>
            <person name="Wing R."/>
        </authorList>
    </citation>
    <scope>NUCLEOTIDE SEQUENCE</scope>
</reference>
<feature type="domain" description="PPC" evidence="4">
    <location>
        <begin position="154"/>
        <end position="294"/>
    </location>
</feature>
<dbReference type="EnsemblPlants" id="LPERR06G11280.1">
    <property type="protein sequence ID" value="LPERR06G11280.1"/>
    <property type="gene ID" value="LPERR06G11280"/>
</dbReference>
<evidence type="ECO:0000313" key="6">
    <source>
        <dbReference type="Proteomes" id="UP000032180"/>
    </source>
</evidence>
<dbReference type="InterPro" id="IPR039605">
    <property type="entry name" value="AHL"/>
</dbReference>
<reference evidence="5" key="3">
    <citation type="submission" date="2015-04" db="UniProtKB">
        <authorList>
            <consortium name="EnsemblPlants"/>
        </authorList>
    </citation>
    <scope>IDENTIFICATION</scope>
</reference>
<evidence type="ECO:0000256" key="3">
    <source>
        <dbReference type="SAM" id="MobiDB-lite"/>
    </source>
</evidence>
<feature type="compositionally biased region" description="Basic residues" evidence="3">
    <location>
        <begin position="62"/>
        <end position="71"/>
    </location>
</feature>
<organism evidence="5 6">
    <name type="scientific">Leersia perrieri</name>
    <dbReference type="NCBI Taxonomy" id="77586"/>
    <lineage>
        <taxon>Eukaryota</taxon>
        <taxon>Viridiplantae</taxon>
        <taxon>Streptophyta</taxon>
        <taxon>Embryophyta</taxon>
        <taxon>Tracheophyta</taxon>
        <taxon>Spermatophyta</taxon>
        <taxon>Magnoliopsida</taxon>
        <taxon>Liliopsida</taxon>
        <taxon>Poales</taxon>
        <taxon>Poaceae</taxon>
        <taxon>BOP clade</taxon>
        <taxon>Oryzoideae</taxon>
        <taxon>Oryzeae</taxon>
        <taxon>Oryzinae</taxon>
        <taxon>Leersia</taxon>
    </lineage>
</organism>
<proteinExistence type="predicted"/>
<evidence type="ECO:0000259" key="4">
    <source>
        <dbReference type="PROSITE" id="PS51742"/>
    </source>
</evidence>
<dbReference type="SUPFAM" id="SSF117856">
    <property type="entry name" value="AF0104/ALDC/Ptd012-like"/>
    <property type="match status" value="1"/>
</dbReference>
<comment type="domain">
    <text evidence="2">The PPC domain mediates interactions between AHL proteins.</text>
</comment>
<keyword evidence="6" id="KW-1185">Reference proteome</keyword>
<keyword evidence="2" id="KW-0804">Transcription</keyword>
<dbReference type="PANTHER" id="PTHR31500">
    <property type="entry name" value="AT-HOOK MOTIF NUCLEAR-LOCALIZED PROTEIN 9"/>
    <property type="match status" value="1"/>
</dbReference>
<dbReference type="eggNOG" id="ENOG502QSB3">
    <property type="taxonomic scope" value="Eukaryota"/>
</dbReference>
<feature type="compositionally biased region" description="Low complexity" evidence="3">
    <location>
        <begin position="294"/>
        <end position="320"/>
    </location>
</feature>
<dbReference type="CDD" id="cd11378">
    <property type="entry name" value="DUF296"/>
    <property type="match status" value="1"/>
</dbReference>